<dbReference type="AlphaFoldDB" id="A0A7X9P2L4"/>
<reference evidence="1 2" key="1">
    <citation type="submission" date="2020-04" db="EMBL/GenBank/DDBJ databases">
        <title>Flammeovirga sp. SR4, a novel species isolated from seawater.</title>
        <authorList>
            <person name="Wang X."/>
        </authorList>
    </citation>
    <scope>NUCLEOTIDE SEQUENCE [LARGE SCALE GENOMIC DNA]</scope>
    <source>
        <strain evidence="1 2">ATCC 23126</strain>
    </source>
</reference>
<keyword evidence="2" id="KW-1185">Reference proteome</keyword>
<dbReference type="EMBL" id="JABANE010000023">
    <property type="protein sequence ID" value="NME68408.1"/>
    <property type="molecule type" value="Genomic_DNA"/>
</dbReference>
<evidence type="ECO:0000313" key="2">
    <source>
        <dbReference type="Proteomes" id="UP000576082"/>
    </source>
</evidence>
<name>A0A7X9P2L4_9BACT</name>
<proteinExistence type="predicted"/>
<dbReference type="RefSeq" id="WP_169656711.1">
    <property type="nucleotide sequence ID" value="NZ_JABANE010000023.1"/>
</dbReference>
<protein>
    <submittedName>
        <fullName evidence="1">Uncharacterized protein</fullName>
    </submittedName>
</protein>
<organism evidence="1 2">
    <name type="scientific">Flammeovirga aprica JL-4</name>
    <dbReference type="NCBI Taxonomy" id="694437"/>
    <lineage>
        <taxon>Bacteria</taxon>
        <taxon>Pseudomonadati</taxon>
        <taxon>Bacteroidota</taxon>
        <taxon>Cytophagia</taxon>
        <taxon>Cytophagales</taxon>
        <taxon>Flammeovirgaceae</taxon>
        <taxon>Flammeovirga</taxon>
    </lineage>
</organism>
<dbReference type="Proteomes" id="UP000576082">
    <property type="component" value="Unassembled WGS sequence"/>
</dbReference>
<accession>A0A7X9P2L4</accession>
<evidence type="ECO:0000313" key="1">
    <source>
        <dbReference type="EMBL" id="NME68408.1"/>
    </source>
</evidence>
<comment type="caution">
    <text evidence="1">The sequence shown here is derived from an EMBL/GenBank/DDBJ whole genome shotgun (WGS) entry which is preliminary data.</text>
</comment>
<sequence>MSIIIIAVLAFVTAISLGVYVNQKFPNKGELKGNTSPDHVTALNDAAILALASEHQEGISVAAVCLASKASAIEVKKKMEALREQGLLYLNVDENGAEKYALTDTSLLSSKNKNRIRK</sequence>
<gene>
    <name evidence="1" type="ORF">HHU12_10605</name>
</gene>